<reference evidence="2 3" key="1">
    <citation type="journal article" date="2020" name="IScience">
        <title>Genome Sequencing of the Endangered Kingdonia uniflora (Circaeasteraceae, Ranunculales) Reveals Potential Mechanisms of Evolutionary Specialization.</title>
        <authorList>
            <person name="Sun Y."/>
            <person name="Deng T."/>
            <person name="Zhang A."/>
            <person name="Moore M.J."/>
            <person name="Landis J.B."/>
            <person name="Lin N."/>
            <person name="Zhang H."/>
            <person name="Zhang X."/>
            <person name="Huang J."/>
            <person name="Zhang X."/>
            <person name="Sun H."/>
            <person name="Wang H."/>
        </authorList>
    </citation>
    <scope>NUCLEOTIDE SEQUENCE [LARGE SCALE GENOMIC DNA]</scope>
    <source>
        <strain evidence="2">TB1705</strain>
        <tissue evidence="2">Leaf</tissue>
    </source>
</reference>
<name>A0A7J7LSY5_9MAGN</name>
<organism evidence="2 3">
    <name type="scientific">Kingdonia uniflora</name>
    <dbReference type="NCBI Taxonomy" id="39325"/>
    <lineage>
        <taxon>Eukaryota</taxon>
        <taxon>Viridiplantae</taxon>
        <taxon>Streptophyta</taxon>
        <taxon>Embryophyta</taxon>
        <taxon>Tracheophyta</taxon>
        <taxon>Spermatophyta</taxon>
        <taxon>Magnoliopsida</taxon>
        <taxon>Ranunculales</taxon>
        <taxon>Circaeasteraceae</taxon>
        <taxon>Kingdonia</taxon>
    </lineage>
</organism>
<keyword evidence="3" id="KW-1185">Reference proteome</keyword>
<sequence length="330" mass="38297">MNEVQLYTIVHFGGDIVRPKIRSIVSYVGGSAKLTSLREYSSYEDFVTLLEETSKICHEDYTLTTKSWTYFLEMLGYNFHGYDTRFSVISDRNPRIINVVPKVFPFAIHTLCAFHISNNIKTTLKSVRIAFRMATEALTSIDFDKHINAIHNEDPRSLIHTRYGFAYTNHVKSWNNVILKVRDLPIHVFIEELHRICSEMSYTFKEKAKKSQARLTPWAMDHYPILKILKMVLVLVVGGKMMGIPCEHRVRALGFANADPATRVSEYFTNNTYKAIYEPIWIPIRGIEQWKILKTDPRVCALIQTAQAGRPRTQMNRREKMPSLVTKQRF</sequence>
<evidence type="ECO:0000313" key="3">
    <source>
        <dbReference type="Proteomes" id="UP000541444"/>
    </source>
</evidence>
<comment type="caution">
    <text evidence="2">The sequence shown here is derived from an EMBL/GenBank/DDBJ whole genome shotgun (WGS) entry which is preliminary data.</text>
</comment>
<gene>
    <name evidence="2" type="ORF">GIB67_016222</name>
</gene>
<proteinExistence type="predicted"/>
<evidence type="ECO:0000313" key="2">
    <source>
        <dbReference type="EMBL" id="KAF6145773.1"/>
    </source>
</evidence>
<evidence type="ECO:0008006" key="4">
    <source>
        <dbReference type="Google" id="ProtNLM"/>
    </source>
</evidence>
<protein>
    <recommendedName>
        <fullName evidence="4">MULE transposase domain-containing protein</fullName>
    </recommendedName>
</protein>
<dbReference type="EMBL" id="JACGCM010002030">
    <property type="protein sequence ID" value="KAF6145773.1"/>
    <property type="molecule type" value="Genomic_DNA"/>
</dbReference>
<accession>A0A7J7LSY5</accession>
<dbReference type="PANTHER" id="PTHR31973:SF187">
    <property type="entry name" value="MUTATOR TRANSPOSASE MUDRA PROTEIN"/>
    <property type="match status" value="1"/>
</dbReference>
<dbReference type="AlphaFoldDB" id="A0A7J7LSY5"/>
<dbReference type="Proteomes" id="UP000541444">
    <property type="component" value="Unassembled WGS sequence"/>
</dbReference>
<feature type="region of interest" description="Disordered" evidence="1">
    <location>
        <begin position="311"/>
        <end position="330"/>
    </location>
</feature>
<dbReference type="PANTHER" id="PTHR31973">
    <property type="entry name" value="POLYPROTEIN, PUTATIVE-RELATED"/>
    <property type="match status" value="1"/>
</dbReference>
<evidence type="ECO:0000256" key="1">
    <source>
        <dbReference type="SAM" id="MobiDB-lite"/>
    </source>
</evidence>